<name>A0A8H6TIR7_MYCCL</name>
<dbReference type="SMART" id="SM00355">
    <property type="entry name" value="ZnF_C2H2"/>
    <property type="match status" value="2"/>
</dbReference>
<evidence type="ECO:0000256" key="5">
    <source>
        <dbReference type="PROSITE-ProRule" id="PRU00134"/>
    </source>
</evidence>
<feature type="domain" description="MYND-type" evidence="8">
    <location>
        <begin position="417"/>
        <end position="458"/>
    </location>
</feature>
<evidence type="ECO:0000256" key="4">
    <source>
        <dbReference type="ARBA" id="ARBA00022833"/>
    </source>
</evidence>
<dbReference type="GO" id="GO:0000981">
    <property type="term" value="F:DNA-binding transcription factor activity, RNA polymerase II-specific"/>
    <property type="evidence" value="ECO:0007669"/>
    <property type="project" value="TreeGrafter"/>
</dbReference>
<keyword evidence="4" id="KW-0862">Zinc</keyword>
<dbReference type="GO" id="GO:0005667">
    <property type="term" value="C:transcription regulator complex"/>
    <property type="evidence" value="ECO:0007669"/>
    <property type="project" value="TreeGrafter"/>
</dbReference>
<keyword evidence="1" id="KW-0479">Metal-binding</keyword>
<sequence length="681" mass="74052">MASGSGSGWRANPFFEGSSSSLAAALGDSTSEWPSLMTASAQQVEGTADLDSALLMDSAAGDDPGTSAAALGVSLDEAEDEDPELNKHVCPTCFKTFNRPSSLRTHMHTHTGALPFVCPFPGCEQGFNVKSNMRRHYRTHRGMKNAELPAVLPTTSSGKRAARGRRRKSAEEQDLPPIEESSTTATAMSVDDIPMPVIAEPASTSASIPSIASSGFSQPTNRPPTPPLPEHLYPPIPQYDYDFSGFAGMATHGKDGAEGFGIATGLGFRTAAMLMTDLRPGPTLVQGQLPRPMDVPMPGTMPAKLGMEMPMPMPGEMPMPMPMDTQMGGDGDGDGESEESSGLRIETSKTLIRCPSDVRLINTFRGFLPLHDVPTFPSSHRARLGPTGTKQPTMSRAANTKFTPASQGDSIDKTAECAHCRKAPEEGRSFAVCAGCKQMSFCSKQCQKDAWPAHKAFCKQRQAILDSKANTPSSASFPSFQIRRRLLSDFVEVHECDFTTALYSAVIVGGETMEKFPYTTRGLRIYLRYNPLCNENPSTAFVLHSYAFFDDAAERANPPLGASAGIEAMSAALRAQPGFCGFLRVYYQMEDHVLIEPYPMLRKQDVIGNAMEVLQTQLVDHKPWFARIQKSVREGLVKRAAREGDSLLSLGRMQMRKGKWVWVPLTDAELKKGGHQKVMFY</sequence>
<evidence type="ECO:0000259" key="7">
    <source>
        <dbReference type="PROSITE" id="PS50157"/>
    </source>
</evidence>
<dbReference type="PROSITE" id="PS50865">
    <property type="entry name" value="ZF_MYND_2"/>
    <property type="match status" value="1"/>
</dbReference>
<keyword evidence="2" id="KW-0677">Repeat</keyword>
<evidence type="ECO:0000256" key="2">
    <source>
        <dbReference type="ARBA" id="ARBA00022737"/>
    </source>
</evidence>
<dbReference type="PROSITE" id="PS00028">
    <property type="entry name" value="ZINC_FINGER_C2H2_1"/>
    <property type="match status" value="2"/>
</dbReference>
<evidence type="ECO:0000256" key="3">
    <source>
        <dbReference type="ARBA" id="ARBA00022771"/>
    </source>
</evidence>
<dbReference type="PANTHER" id="PTHR14003">
    <property type="entry name" value="TRANSCRIPTIONAL REPRESSOR PROTEIN YY"/>
    <property type="match status" value="1"/>
</dbReference>
<dbReference type="Pfam" id="PF00096">
    <property type="entry name" value="zf-C2H2"/>
    <property type="match status" value="2"/>
</dbReference>
<gene>
    <name evidence="9" type="ORF">HMN09_00480900</name>
</gene>
<feature type="region of interest" description="Disordered" evidence="6">
    <location>
        <begin position="143"/>
        <end position="190"/>
    </location>
</feature>
<keyword evidence="10" id="KW-1185">Reference proteome</keyword>
<dbReference type="OrthoDB" id="5231159at2759"/>
<dbReference type="SUPFAM" id="SSF144232">
    <property type="entry name" value="HIT/MYND zinc finger-like"/>
    <property type="match status" value="1"/>
</dbReference>
<reference evidence="9" key="1">
    <citation type="submission" date="2020-05" db="EMBL/GenBank/DDBJ databases">
        <title>Mycena genomes resolve the evolution of fungal bioluminescence.</title>
        <authorList>
            <person name="Tsai I.J."/>
        </authorList>
    </citation>
    <scope>NUCLEOTIDE SEQUENCE</scope>
    <source>
        <strain evidence="9">110903Hualien_Pintung</strain>
    </source>
</reference>
<evidence type="ECO:0000313" key="9">
    <source>
        <dbReference type="EMBL" id="KAF7317442.1"/>
    </source>
</evidence>
<protein>
    <submittedName>
        <fullName evidence="9">MYND-type domain-containing protein</fullName>
    </submittedName>
</protein>
<accession>A0A8H6TIR7</accession>
<feature type="domain" description="C2H2-type" evidence="7">
    <location>
        <begin position="88"/>
        <end position="115"/>
    </location>
</feature>
<dbReference type="InterPro" id="IPR013087">
    <property type="entry name" value="Znf_C2H2_type"/>
</dbReference>
<dbReference type="PANTHER" id="PTHR14003:SF19">
    <property type="entry name" value="YY2 TRANSCRIPTION FACTOR"/>
    <property type="match status" value="1"/>
</dbReference>
<comment type="caution">
    <text evidence="9">The sequence shown here is derived from an EMBL/GenBank/DDBJ whole genome shotgun (WGS) entry which is preliminary data.</text>
</comment>
<dbReference type="GO" id="GO:0008270">
    <property type="term" value="F:zinc ion binding"/>
    <property type="evidence" value="ECO:0007669"/>
    <property type="project" value="UniProtKB-KW"/>
</dbReference>
<dbReference type="PROSITE" id="PS50157">
    <property type="entry name" value="ZINC_FINGER_C2H2_2"/>
    <property type="match status" value="2"/>
</dbReference>
<proteinExistence type="predicted"/>
<dbReference type="GO" id="GO:0000785">
    <property type="term" value="C:chromatin"/>
    <property type="evidence" value="ECO:0007669"/>
    <property type="project" value="TreeGrafter"/>
</dbReference>
<feature type="region of interest" description="Disordered" evidence="6">
    <location>
        <begin position="324"/>
        <end position="344"/>
    </location>
</feature>
<dbReference type="Proteomes" id="UP000613580">
    <property type="component" value="Unassembled WGS sequence"/>
</dbReference>
<keyword evidence="3 5" id="KW-0863">Zinc-finger</keyword>
<evidence type="ECO:0000313" key="10">
    <source>
        <dbReference type="Proteomes" id="UP000613580"/>
    </source>
</evidence>
<dbReference type="PROSITE" id="PS01360">
    <property type="entry name" value="ZF_MYND_1"/>
    <property type="match status" value="1"/>
</dbReference>
<evidence type="ECO:0000256" key="6">
    <source>
        <dbReference type="SAM" id="MobiDB-lite"/>
    </source>
</evidence>
<dbReference type="Gene3D" id="3.30.160.60">
    <property type="entry name" value="Classic Zinc Finger"/>
    <property type="match status" value="2"/>
</dbReference>
<dbReference type="InterPro" id="IPR036236">
    <property type="entry name" value="Znf_C2H2_sf"/>
</dbReference>
<feature type="compositionally biased region" description="Low complexity" evidence="6">
    <location>
        <begin position="202"/>
        <end position="214"/>
    </location>
</feature>
<dbReference type="InterPro" id="IPR002893">
    <property type="entry name" value="Znf_MYND"/>
</dbReference>
<dbReference type="EMBL" id="JACAZE010000005">
    <property type="protein sequence ID" value="KAF7317442.1"/>
    <property type="molecule type" value="Genomic_DNA"/>
</dbReference>
<evidence type="ECO:0000256" key="1">
    <source>
        <dbReference type="ARBA" id="ARBA00022723"/>
    </source>
</evidence>
<dbReference type="GO" id="GO:0000978">
    <property type="term" value="F:RNA polymerase II cis-regulatory region sequence-specific DNA binding"/>
    <property type="evidence" value="ECO:0007669"/>
    <property type="project" value="TreeGrafter"/>
</dbReference>
<dbReference type="Gene3D" id="6.10.140.2220">
    <property type="match status" value="1"/>
</dbReference>
<dbReference type="GO" id="GO:0031519">
    <property type="term" value="C:PcG protein complex"/>
    <property type="evidence" value="ECO:0007669"/>
    <property type="project" value="TreeGrafter"/>
</dbReference>
<dbReference type="Pfam" id="PF01753">
    <property type="entry name" value="zf-MYND"/>
    <property type="match status" value="1"/>
</dbReference>
<dbReference type="AlphaFoldDB" id="A0A8H6TIR7"/>
<feature type="region of interest" description="Disordered" evidence="6">
    <location>
        <begin position="202"/>
        <end position="228"/>
    </location>
</feature>
<dbReference type="SUPFAM" id="SSF57667">
    <property type="entry name" value="beta-beta-alpha zinc fingers"/>
    <property type="match status" value="1"/>
</dbReference>
<evidence type="ECO:0000259" key="8">
    <source>
        <dbReference type="PROSITE" id="PS50865"/>
    </source>
</evidence>
<organism evidence="9 10">
    <name type="scientific">Mycena chlorophos</name>
    <name type="common">Agaric fungus</name>
    <name type="synonym">Agaricus chlorophos</name>
    <dbReference type="NCBI Taxonomy" id="658473"/>
    <lineage>
        <taxon>Eukaryota</taxon>
        <taxon>Fungi</taxon>
        <taxon>Dikarya</taxon>
        <taxon>Basidiomycota</taxon>
        <taxon>Agaricomycotina</taxon>
        <taxon>Agaricomycetes</taxon>
        <taxon>Agaricomycetidae</taxon>
        <taxon>Agaricales</taxon>
        <taxon>Marasmiineae</taxon>
        <taxon>Mycenaceae</taxon>
        <taxon>Mycena</taxon>
    </lineage>
</organism>
<feature type="domain" description="C2H2-type" evidence="7">
    <location>
        <begin position="116"/>
        <end position="145"/>
    </location>
</feature>